<proteinExistence type="predicted"/>
<dbReference type="AlphaFoldDB" id="A0AAD7UMX6"/>
<evidence type="ECO:0000313" key="2">
    <source>
        <dbReference type="Proteomes" id="UP001230188"/>
    </source>
</evidence>
<evidence type="ECO:0000313" key="1">
    <source>
        <dbReference type="EMBL" id="KAJ8611731.1"/>
    </source>
</evidence>
<dbReference type="InterPro" id="IPR008479">
    <property type="entry name" value="DUF760"/>
</dbReference>
<organism evidence="1 2">
    <name type="scientific">Chrysophaeum taylorii</name>
    <dbReference type="NCBI Taxonomy" id="2483200"/>
    <lineage>
        <taxon>Eukaryota</taxon>
        <taxon>Sar</taxon>
        <taxon>Stramenopiles</taxon>
        <taxon>Ochrophyta</taxon>
        <taxon>Pelagophyceae</taxon>
        <taxon>Pelagomonadales</taxon>
        <taxon>Pelagomonadaceae</taxon>
        <taxon>Chrysophaeum</taxon>
    </lineage>
</organism>
<dbReference type="EMBL" id="JAQMWT010000065">
    <property type="protein sequence ID" value="KAJ8611731.1"/>
    <property type="molecule type" value="Genomic_DNA"/>
</dbReference>
<gene>
    <name evidence="1" type="ORF">CTAYLR_009204</name>
</gene>
<dbReference type="Pfam" id="PF05542">
    <property type="entry name" value="DUF760"/>
    <property type="match status" value="1"/>
</dbReference>
<keyword evidence="2" id="KW-1185">Reference proteome</keyword>
<comment type="caution">
    <text evidence="1">The sequence shown here is derived from an EMBL/GenBank/DDBJ whole genome shotgun (WGS) entry which is preliminary data.</text>
</comment>
<protein>
    <submittedName>
        <fullName evidence="1">Uncharacterized protein</fullName>
    </submittedName>
</protein>
<name>A0AAD7UMX6_9STRA</name>
<dbReference type="Proteomes" id="UP001230188">
    <property type="component" value="Unassembled WGS sequence"/>
</dbReference>
<accession>A0AAD7UMX6</accession>
<feature type="non-terminal residue" evidence="1">
    <location>
        <position position="1"/>
    </location>
</feature>
<reference evidence="1" key="1">
    <citation type="submission" date="2023-01" db="EMBL/GenBank/DDBJ databases">
        <title>Metagenome sequencing of chrysophaentin producing Chrysophaeum taylorii.</title>
        <authorList>
            <person name="Davison J."/>
            <person name="Bewley C."/>
        </authorList>
    </citation>
    <scope>NUCLEOTIDE SEQUENCE</scope>
    <source>
        <strain evidence="1">NIES-1699</strain>
    </source>
</reference>
<sequence>VDDAPRLELRRFEWPSKRNEVTELRRALALVDTEKTATARRDLLAYIRSMPQEQLGELTNDVTPDVLDGMKKLAYAITRGMDAATVEPGVVLQQSGQAMAQLCMCGSSRGHRT</sequence>